<dbReference type="Proteomes" id="UP001623348">
    <property type="component" value="Unassembled WGS sequence"/>
</dbReference>
<keyword evidence="3" id="KW-1185">Reference proteome</keyword>
<sequence length="167" mass="18386">MLRTRKSSGVVNLINFCDEITGLVDKGRAVDIVYLDFSRVFDAVSHKMLIDKLVMGGMDEQTARGIENWLNGWVPGLVISGTDDGAECTLSKFANDTKLEGVADTPEGCAAIQRALNRLEKWADGNLMEFNKEKCKVLHLGRDSPGTRTSWGPPSWEAARQKRTLGS</sequence>
<evidence type="ECO:0000313" key="3">
    <source>
        <dbReference type="Proteomes" id="UP001623348"/>
    </source>
</evidence>
<comment type="caution">
    <text evidence="2">The sequence shown here is derived from an EMBL/GenBank/DDBJ whole genome shotgun (WGS) entry which is preliminary data.</text>
</comment>
<proteinExistence type="predicted"/>
<dbReference type="PANTHER" id="PTHR33332">
    <property type="entry name" value="REVERSE TRANSCRIPTASE DOMAIN-CONTAINING PROTEIN"/>
    <property type="match status" value="1"/>
</dbReference>
<organism evidence="2 3">
    <name type="scientific">Grus japonensis</name>
    <name type="common">Japanese crane</name>
    <name type="synonym">Red-crowned crane</name>
    <dbReference type="NCBI Taxonomy" id="30415"/>
    <lineage>
        <taxon>Eukaryota</taxon>
        <taxon>Metazoa</taxon>
        <taxon>Chordata</taxon>
        <taxon>Craniata</taxon>
        <taxon>Vertebrata</taxon>
        <taxon>Euteleostomi</taxon>
        <taxon>Archelosauria</taxon>
        <taxon>Archosauria</taxon>
        <taxon>Dinosauria</taxon>
        <taxon>Saurischia</taxon>
        <taxon>Theropoda</taxon>
        <taxon>Coelurosauria</taxon>
        <taxon>Aves</taxon>
        <taxon>Neognathae</taxon>
        <taxon>Neoaves</taxon>
        <taxon>Gruiformes</taxon>
        <taxon>Gruidae</taxon>
        <taxon>Grus</taxon>
    </lineage>
</organism>
<dbReference type="AlphaFoldDB" id="A0ABC9VQ26"/>
<reference evidence="2 3" key="1">
    <citation type="submission" date="2024-06" db="EMBL/GenBank/DDBJ databases">
        <title>The draft genome of Grus japonensis, version 3.</title>
        <authorList>
            <person name="Nabeshima K."/>
            <person name="Suzuki S."/>
            <person name="Onuma M."/>
        </authorList>
    </citation>
    <scope>NUCLEOTIDE SEQUENCE [LARGE SCALE GENOMIC DNA]</scope>
    <source>
        <strain evidence="2 3">451A</strain>
    </source>
</reference>
<protein>
    <submittedName>
        <fullName evidence="2">Mitochondrial enolase superfamily member 1</fullName>
    </submittedName>
</protein>
<gene>
    <name evidence="2" type="ORF">GRJ2_000018600</name>
</gene>
<name>A0ABC9VQ26_GRUJA</name>
<dbReference type="EMBL" id="BAAFJT010000001">
    <property type="protein sequence ID" value="GAB0175534.1"/>
    <property type="molecule type" value="Genomic_DNA"/>
</dbReference>
<accession>A0ABC9VQ26</accession>
<evidence type="ECO:0000313" key="2">
    <source>
        <dbReference type="EMBL" id="GAB0175534.1"/>
    </source>
</evidence>
<feature type="region of interest" description="Disordered" evidence="1">
    <location>
        <begin position="142"/>
        <end position="167"/>
    </location>
</feature>
<evidence type="ECO:0000256" key="1">
    <source>
        <dbReference type="SAM" id="MobiDB-lite"/>
    </source>
</evidence>